<dbReference type="InterPro" id="IPR052855">
    <property type="entry name" value="CKAP2-like"/>
</dbReference>
<feature type="domain" description="Cytoskeleton-associated protein 2 C-terminal" evidence="7">
    <location>
        <begin position="251"/>
        <end position="327"/>
    </location>
</feature>
<keyword evidence="4" id="KW-0597">Phosphoprotein</keyword>
<reference evidence="8 9" key="1">
    <citation type="submission" date="2024-04" db="EMBL/GenBank/DDBJ databases">
        <authorList>
            <consortium name="Genoscope - CEA"/>
            <person name="William W."/>
        </authorList>
    </citation>
    <scope>NUCLEOTIDE SEQUENCE [LARGE SCALE GENOMIC DNA]</scope>
</reference>
<dbReference type="Proteomes" id="UP001497497">
    <property type="component" value="Unassembled WGS sequence"/>
</dbReference>
<feature type="region of interest" description="Disordered" evidence="6">
    <location>
        <begin position="164"/>
        <end position="185"/>
    </location>
</feature>
<comment type="caution">
    <text evidence="8">The sequence shown here is derived from an EMBL/GenBank/DDBJ whole genome shotgun (WGS) entry which is preliminary data.</text>
</comment>
<evidence type="ECO:0000259" key="7">
    <source>
        <dbReference type="Pfam" id="PF15297"/>
    </source>
</evidence>
<dbReference type="AlphaFoldDB" id="A0AAV2HAZ1"/>
<keyword evidence="9" id="KW-1185">Reference proteome</keyword>
<dbReference type="PANTHER" id="PTHR47078">
    <property type="entry name" value="CYTOSKELETON-ASSOCIATED PROTEIN 2-LIKE"/>
    <property type="match status" value="1"/>
</dbReference>
<evidence type="ECO:0000256" key="3">
    <source>
        <dbReference type="ARBA" id="ARBA00022490"/>
    </source>
</evidence>
<dbReference type="EMBL" id="CAXITT010000077">
    <property type="protein sequence ID" value="CAL1530900.1"/>
    <property type="molecule type" value="Genomic_DNA"/>
</dbReference>
<comment type="subcellular location">
    <subcellularLocation>
        <location evidence="1">Cytoplasm</location>
        <location evidence="1">Cytoskeleton</location>
    </subcellularLocation>
</comment>
<dbReference type="GO" id="GO:0005829">
    <property type="term" value="C:cytosol"/>
    <property type="evidence" value="ECO:0007669"/>
    <property type="project" value="TreeGrafter"/>
</dbReference>
<keyword evidence="3" id="KW-0963">Cytoplasm</keyword>
<evidence type="ECO:0000256" key="4">
    <source>
        <dbReference type="ARBA" id="ARBA00022553"/>
    </source>
</evidence>
<evidence type="ECO:0000256" key="5">
    <source>
        <dbReference type="ARBA" id="ARBA00023212"/>
    </source>
</evidence>
<dbReference type="InterPro" id="IPR029197">
    <property type="entry name" value="CKAP2_C"/>
</dbReference>
<dbReference type="GO" id="GO:0072686">
    <property type="term" value="C:mitotic spindle"/>
    <property type="evidence" value="ECO:0007669"/>
    <property type="project" value="TreeGrafter"/>
</dbReference>
<sequence>MASRTGLFPAQPAVTKSKVPTNKCHKPGTVRSKKNEQLPLTGITKCKNSPDVGAAPHARCSACSVKKDKQNLALKTKYAGSLTNASCRKSFTGSCISSNIKISPKSILKKNELKSEVKRHVQFNRATDQASLRAKLNEWLKQKGKTPSKYRDLMRFGATVSAKKRTSGHFDATTKQEQKGGNSQKEVARKNLFGEPPVREHVTTDEDKENDRLNSTYELMDTVKSEAPQESKNGAAEENSCLLPAPEKDILENVNILLDQCLNLFYSGCPLEDVLSWLSEMEAQLPQVATYAPFYICKAKVLAAFPQMVIDVYTTAIRNNAQPCDILASEMKLATTKYIEPYVEPSLKVPEDISSELHFDETDKVVQSSKRLSAKVARPKTPKEGSTVKYKCITPSRRSTSETVFAIVTPVRRSFRLSNNYTTPCQGLNGDVVENVSEIRPTVRRSMVFKGNPALAGSEELSNKLQFTAAVQDQC</sequence>
<feature type="compositionally biased region" description="Basic residues" evidence="6">
    <location>
        <begin position="23"/>
        <end position="32"/>
    </location>
</feature>
<evidence type="ECO:0000256" key="1">
    <source>
        <dbReference type="ARBA" id="ARBA00004245"/>
    </source>
</evidence>
<name>A0AAV2HAZ1_LYMST</name>
<keyword evidence="5" id="KW-0206">Cytoskeleton</keyword>
<proteinExistence type="inferred from homology"/>
<evidence type="ECO:0000313" key="9">
    <source>
        <dbReference type="Proteomes" id="UP001497497"/>
    </source>
</evidence>
<feature type="region of interest" description="Disordered" evidence="6">
    <location>
        <begin position="1"/>
        <end position="34"/>
    </location>
</feature>
<accession>A0AAV2HAZ1</accession>
<comment type="similarity">
    <text evidence="2">Belongs to the CKAP2 family.</text>
</comment>
<evidence type="ECO:0000256" key="2">
    <source>
        <dbReference type="ARBA" id="ARBA00009468"/>
    </source>
</evidence>
<evidence type="ECO:0000313" key="8">
    <source>
        <dbReference type="EMBL" id="CAL1530900.1"/>
    </source>
</evidence>
<evidence type="ECO:0000256" key="6">
    <source>
        <dbReference type="SAM" id="MobiDB-lite"/>
    </source>
</evidence>
<dbReference type="GO" id="GO:0005813">
    <property type="term" value="C:centrosome"/>
    <property type="evidence" value="ECO:0007669"/>
    <property type="project" value="TreeGrafter"/>
</dbReference>
<dbReference type="Pfam" id="PF15297">
    <property type="entry name" value="CKAP2_C"/>
    <property type="match status" value="1"/>
</dbReference>
<gene>
    <name evidence="8" type="ORF">GSLYS_00005025001</name>
</gene>
<protein>
    <recommendedName>
        <fullName evidence="7">Cytoskeleton-associated protein 2 C-terminal domain-containing protein</fullName>
    </recommendedName>
</protein>
<dbReference type="PANTHER" id="PTHR47078:SF1">
    <property type="entry name" value="CYTOSKELETON-ASSOCIATED PROTEIN 2-LIKE"/>
    <property type="match status" value="1"/>
</dbReference>
<organism evidence="8 9">
    <name type="scientific">Lymnaea stagnalis</name>
    <name type="common">Great pond snail</name>
    <name type="synonym">Helix stagnalis</name>
    <dbReference type="NCBI Taxonomy" id="6523"/>
    <lineage>
        <taxon>Eukaryota</taxon>
        <taxon>Metazoa</taxon>
        <taxon>Spiralia</taxon>
        <taxon>Lophotrochozoa</taxon>
        <taxon>Mollusca</taxon>
        <taxon>Gastropoda</taxon>
        <taxon>Heterobranchia</taxon>
        <taxon>Euthyneura</taxon>
        <taxon>Panpulmonata</taxon>
        <taxon>Hygrophila</taxon>
        <taxon>Lymnaeoidea</taxon>
        <taxon>Lymnaeidae</taxon>
        <taxon>Lymnaea</taxon>
    </lineage>
</organism>